<dbReference type="SUPFAM" id="SSF74924">
    <property type="entry name" value="Cap-Gly domain"/>
    <property type="match status" value="1"/>
</dbReference>
<proteinExistence type="inferred from homology"/>
<keyword evidence="4 9" id="KW-0547">Nucleotide-binding</keyword>
<evidence type="ECO:0000256" key="10">
    <source>
        <dbReference type="SAM" id="Coils"/>
    </source>
</evidence>
<keyword evidence="8" id="KW-0206">Cytoskeleton</keyword>
<comment type="similarity">
    <text evidence="9">Belongs to the TRAFAC class myosin-kinesin ATPase superfamily. Kinesin family.</text>
</comment>
<evidence type="ECO:0000313" key="14">
    <source>
        <dbReference type="Ensembl" id="ENSGACP00000044398.1"/>
    </source>
</evidence>
<dbReference type="SMART" id="SM00129">
    <property type="entry name" value="KISc"/>
    <property type="match status" value="1"/>
</dbReference>
<sequence>MVYMPTLLQVFAFDHCFWSMDEANVPKYAGQEVVFKCLGEGILENAFQGYNACIFAYGQTGSGKSFSMMGNGDQPGLIPRLCCSLFERVHREENEGHTFKVEVSYMEIYNEKVRDLLDPKGSRQSLKVREHKVLGPYVDGLSQLADIEVLMSEGNKSRTVAATNMNEESSRSHAVFSIIVTQTLYDLQSGVKSEQVESVGTISSYKSEANISIHKVSLTTLGCVISALADQSAGKGKAKFVPYRDSVLTWLLKDNLGGNSKTAMIATVSPSADNYEETLSTLRYADRAKRIVNHAVVNEDPNARIIRELREEVEKLKVQLSQAESLKAPELKEKLHESEKLIQEMTVTWEEKLRKTEEIATERQKQLESMGISLETSGIKVGEDKCFLVNLNADPALNELLVYYLKEHTRVGADTSQDIQLFGIGIQPKHCVLELCPDGDVTLMPVGNASTCVNGSMIDSLVHLWHGDRILWGNNHFFRINLPARKRRDRLKELDRASPRESFVEADVETASEASSEQDYSYEFAQMEVMMKTLGNNDPMQNVVQVLEKQYLEEKRTALEEQRVMYERELESLRQQLTPEKTQQHKRSSSERLAFPMHAAHGKLRLWTEERDELFRRSLSRLREQVVKANTLVREANFLSEEMNKLTDYQVTLQIPAANLSANRKRGAIVSEPAIQVRRKGKGTQVWTIERLENKLVDMRDHYRDWKEGAEEMANSKHCDPFYEAQENHNLIGVANIFLECLFHDVKLQYAVPIISQQGEVAGRLHIELMRVSGVVPERLSGGDDSSENSNEPVSLLQVRIREATGLPINLSNFVFCQYTFWENGEPTVAPPMVSPDLPSPRSPDAQFTVQFDHCKDYIVHVTDEFLEFISDGALAIEVWGHRCAGNGRSLWELDALEAKTQTLRDRWSEVSRRIELGTSIQELNEQGEYSSVELLPGKDISTGGVFQLRQGHSRRLQVCVKPVQNSGTLPLLVEALVSVSIGCVSARSTKLQRPLDSYQEEDLNCVRERWSEALIKRREYLDEQIKKIINKQEKSEEDIEREARLVEQWVGLTEERNAVLVPASGSGIPGAPADWTPPAGVEAHIPVLFLDLNADNLTVNEQLTGPRAAGLNSILPKEHGSQFFYLPIIRHSDEEVSAVCSWDSSIHDSVHLNRITSPNERIYLIIKATVQLSHPASMELVLRKRIAVNIYNKQSFTQSLKRRMSLKNALYSCGVTYEIVSNIPKVQLVHSTSPEERETLALMAARADSEQTQDGETYIEKYTRGVLEVENILSLERLRQVFYTVRPCFAPHPSKAGRTQVKCRNAAAVVSFLDLWSTFFRFADIYLGYAGLILENPTFFNSSPFKVLSPQPPKFLKCLLPVKEENKVKKVLEARPLLGLEVTNQIHLFSRGEYSRFLLCCFCKTILLKTFFTPFHIISSYISLHFAMNSLTLITITNCPNSAEPSGDSSGEESTPVAQLPDWMAPGEQVWVGKRRGTVYYVGGVEFAKGIWIGVKLDMAVGKHNGTVQGRVYFRCPPGHGVFVKPSRLNRGPPYNASSEAHGEYSGI</sequence>
<evidence type="ECO:0000313" key="15">
    <source>
        <dbReference type="Proteomes" id="UP000007635"/>
    </source>
</evidence>
<dbReference type="PROSITE" id="PS50245">
    <property type="entry name" value="CAP_GLY_2"/>
    <property type="match status" value="1"/>
</dbReference>
<keyword evidence="15" id="KW-1185">Reference proteome</keyword>
<dbReference type="InterPro" id="IPR022164">
    <property type="entry name" value="Kinesin-like"/>
</dbReference>
<dbReference type="Pfam" id="PF00225">
    <property type="entry name" value="Kinesin"/>
    <property type="match status" value="1"/>
</dbReference>
<evidence type="ECO:0000256" key="2">
    <source>
        <dbReference type="ARBA" id="ARBA00022490"/>
    </source>
</evidence>
<feature type="domain" description="Kinesin motor" evidence="12">
    <location>
        <begin position="1"/>
        <end position="291"/>
    </location>
</feature>
<evidence type="ECO:0000256" key="1">
    <source>
        <dbReference type="ARBA" id="ARBA00004245"/>
    </source>
</evidence>
<dbReference type="Gene3D" id="6.10.250.2520">
    <property type="match status" value="1"/>
</dbReference>
<dbReference type="Gene3D" id="3.40.850.10">
    <property type="entry name" value="Kinesin motor domain"/>
    <property type="match status" value="1"/>
</dbReference>
<dbReference type="PRINTS" id="PR00380">
    <property type="entry name" value="KINESINHEAVY"/>
</dbReference>
<feature type="coiled-coil region" evidence="10">
    <location>
        <begin position="549"/>
        <end position="576"/>
    </location>
</feature>
<evidence type="ECO:0000256" key="4">
    <source>
        <dbReference type="ARBA" id="ARBA00022741"/>
    </source>
</evidence>
<name>A0AAQ4Q251_GASAC</name>
<reference evidence="14 15" key="1">
    <citation type="journal article" date="2021" name="G3 (Bethesda)">
        <title>Improved contiguity of the threespine stickleback genome using long-read sequencing.</title>
        <authorList>
            <person name="Nath S."/>
            <person name="Shaw D.E."/>
            <person name="White M.A."/>
        </authorList>
    </citation>
    <scope>NUCLEOTIDE SEQUENCE [LARGE SCALE GENOMIC DNA]</scope>
    <source>
        <strain evidence="14 15">Lake Benthic</strain>
    </source>
</reference>
<dbReference type="InterPro" id="IPR000938">
    <property type="entry name" value="CAP-Gly_domain"/>
</dbReference>
<evidence type="ECO:0000256" key="6">
    <source>
        <dbReference type="ARBA" id="ARBA00023054"/>
    </source>
</evidence>
<dbReference type="InterPro" id="IPR032405">
    <property type="entry name" value="Kinesin_assoc"/>
</dbReference>
<protein>
    <submittedName>
        <fullName evidence="14">Kinesin family member 13A</fullName>
    </submittedName>
</protein>
<dbReference type="InterPro" id="IPR036961">
    <property type="entry name" value="Kinesin_motor_dom_sf"/>
</dbReference>
<dbReference type="Ensembl" id="ENSGACT00000070048.1">
    <property type="protein sequence ID" value="ENSGACP00000044398.1"/>
    <property type="gene ID" value="ENSGACG00000008481.2"/>
</dbReference>
<dbReference type="SUPFAM" id="SSF52540">
    <property type="entry name" value="P-loop containing nucleoside triphosphate hydrolases"/>
    <property type="match status" value="1"/>
</dbReference>
<dbReference type="GO" id="GO:0005524">
    <property type="term" value="F:ATP binding"/>
    <property type="evidence" value="ECO:0007669"/>
    <property type="project" value="UniProtKB-UniRule"/>
</dbReference>
<keyword evidence="5 9" id="KW-0067">ATP-binding</keyword>
<dbReference type="PANTHER" id="PTHR47117">
    <property type="entry name" value="STAR-RELATED LIPID TRANSFER PROTEIN 9"/>
    <property type="match status" value="1"/>
</dbReference>
<dbReference type="GeneTree" id="ENSGT00940000157508"/>
<dbReference type="Pfam" id="PF12423">
    <property type="entry name" value="KIF1B"/>
    <property type="match status" value="1"/>
</dbReference>
<dbReference type="Proteomes" id="UP000007635">
    <property type="component" value="Chromosome XX"/>
</dbReference>
<organism evidence="14 15">
    <name type="scientific">Gasterosteus aculeatus aculeatus</name>
    <name type="common">three-spined stickleback</name>
    <dbReference type="NCBI Taxonomy" id="481459"/>
    <lineage>
        <taxon>Eukaryota</taxon>
        <taxon>Metazoa</taxon>
        <taxon>Chordata</taxon>
        <taxon>Craniata</taxon>
        <taxon>Vertebrata</taxon>
        <taxon>Euteleostomi</taxon>
        <taxon>Actinopterygii</taxon>
        <taxon>Neopterygii</taxon>
        <taxon>Teleostei</taxon>
        <taxon>Neoteleostei</taxon>
        <taxon>Acanthomorphata</taxon>
        <taxon>Eupercaria</taxon>
        <taxon>Perciformes</taxon>
        <taxon>Cottioidei</taxon>
        <taxon>Gasterosteales</taxon>
        <taxon>Gasterosteidae</taxon>
        <taxon>Gasterosteus</taxon>
    </lineage>
</organism>
<dbReference type="Gene3D" id="2.60.200.20">
    <property type="match status" value="1"/>
</dbReference>
<dbReference type="Pfam" id="PF16183">
    <property type="entry name" value="Kinesin_assoc"/>
    <property type="match status" value="1"/>
</dbReference>
<dbReference type="InterPro" id="IPR008984">
    <property type="entry name" value="SMAD_FHA_dom_sf"/>
</dbReference>
<dbReference type="GO" id="GO:0003777">
    <property type="term" value="F:microtubule motor activity"/>
    <property type="evidence" value="ECO:0007669"/>
    <property type="project" value="InterPro"/>
</dbReference>
<dbReference type="Pfam" id="PF00498">
    <property type="entry name" value="FHA"/>
    <property type="match status" value="1"/>
</dbReference>
<dbReference type="Pfam" id="PF01302">
    <property type="entry name" value="CAP_GLY"/>
    <property type="match status" value="1"/>
</dbReference>
<dbReference type="Pfam" id="PF12473">
    <property type="entry name" value="DUF3694"/>
    <property type="match status" value="1"/>
</dbReference>
<evidence type="ECO:0000259" key="13">
    <source>
        <dbReference type="PROSITE" id="PS50245"/>
    </source>
</evidence>
<dbReference type="SMART" id="SM01052">
    <property type="entry name" value="CAP_GLY"/>
    <property type="match status" value="1"/>
</dbReference>
<dbReference type="GO" id="GO:0008017">
    <property type="term" value="F:microtubule binding"/>
    <property type="evidence" value="ECO:0007669"/>
    <property type="project" value="InterPro"/>
</dbReference>
<dbReference type="GO" id="GO:0007018">
    <property type="term" value="P:microtubule-based movement"/>
    <property type="evidence" value="ECO:0007669"/>
    <property type="project" value="InterPro"/>
</dbReference>
<evidence type="ECO:0000256" key="3">
    <source>
        <dbReference type="ARBA" id="ARBA00022701"/>
    </source>
</evidence>
<evidence type="ECO:0000256" key="9">
    <source>
        <dbReference type="PROSITE-ProRule" id="PRU00283"/>
    </source>
</evidence>
<evidence type="ECO:0000256" key="11">
    <source>
        <dbReference type="SAM" id="MobiDB-lite"/>
    </source>
</evidence>
<evidence type="ECO:0000259" key="12">
    <source>
        <dbReference type="PROSITE" id="PS50067"/>
    </source>
</evidence>
<keyword evidence="7 9" id="KW-0505">Motor protein</keyword>
<reference evidence="14" key="2">
    <citation type="submission" date="2025-08" db="UniProtKB">
        <authorList>
            <consortium name="Ensembl"/>
        </authorList>
    </citation>
    <scope>IDENTIFICATION</scope>
</reference>
<evidence type="ECO:0000256" key="5">
    <source>
        <dbReference type="ARBA" id="ARBA00022840"/>
    </source>
</evidence>
<dbReference type="InterPro" id="IPR000253">
    <property type="entry name" value="FHA_dom"/>
</dbReference>
<dbReference type="SMART" id="SM00240">
    <property type="entry name" value="FHA"/>
    <property type="match status" value="1"/>
</dbReference>
<dbReference type="FunFam" id="2.30.30.190:FF:000015">
    <property type="entry name" value="Kinesin family member 13A"/>
    <property type="match status" value="1"/>
</dbReference>
<reference evidence="14" key="3">
    <citation type="submission" date="2025-09" db="UniProtKB">
        <authorList>
            <consortium name="Ensembl"/>
        </authorList>
    </citation>
    <scope>IDENTIFICATION</scope>
</reference>
<keyword evidence="3" id="KW-0493">Microtubule</keyword>
<dbReference type="PROSITE" id="PS00845">
    <property type="entry name" value="CAP_GLY_1"/>
    <property type="match status" value="1"/>
</dbReference>
<dbReference type="InterPro" id="IPR022140">
    <property type="entry name" value="Kinesin-like_KIF1-typ"/>
</dbReference>
<feature type="region of interest" description="Disordered" evidence="11">
    <location>
        <begin position="1528"/>
        <end position="1549"/>
    </location>
</feature>
<dbReference type="InterPro" id="IPR027417">
    <property type="entry name" value="P-loop_NTPase"/>
</dbReference>
<dbReference type="InterPro" id="IPR036859">
    <property type="entry name" value="CAP-Gly_dom_sf"/>
</dbReference>
<dbReference type="PROSITE" id="PS50067">
    <property type="entry name" value="KINESIN_MOTOR_2"/>
    <property type="match status" value="1"/>
</dbReference>
<keyword evidence="6 10" id="KW-0175">Coiled coil</keyword>
<dbReference type="Gene3D" id="2.30.30.190">
    <property type="entry name" value="CAP Gly-rich-like domain"/>
    <property type="match status" value="1"/>
</dbReference>
<evidence type="ECO:0000256" key="7">
    <source>
        <dbReference type="ARBA" id="ARBA00023175"/>
    </source>
</evidence>
<accession>A0AAQ4Q251</accession>
<dbReference type="SUPFAM" id="SSF49879">
    <property type="entry name" value="SMAD/FHA domain"/>
    <property type="match status" value="1"/>
</dbReference>
<dbReference type="FunFam" id="2.60.200.20:FF:000002">
    <property type="entry name" value="Kinesin family member 13A"/>
    <property type="match status" value="1"/>
</dbReference>
<comment type="subcellular location">
    <subcellularLocation>
        <location evidence="1">Cytoplasm</location>
        <location evidence="1">Cytoskeleton</location>
    </subcellularLocation>
</comment>
<evidence type="ECO:0000256" key="8">
    <source>
        <dbReference type="ARBA" id="ARBA00023212"/>
    </source>
</evidence>
<feature type="binding site" evidence="9">
    <location>
        <begin position="58"/>
        <end position="65"/>
    </location>
    <ligand>
        <name>ATP</name>
        <dbReference type="ChEBI" id="CHEBI:30616"/>
    </ligand>
</feature>
<keyword evidence="2" id="KW-0963">Cytoplasm</keyword>
<feature type="domain" description="CAP-Gly" evidence="13">
    <location>
        <begin position="1484"/>
        <end position="1526"/>
    </location>
</feature>
<dbReference type="GO" id="GO:0005874">
    <property type="term" value="C:microtubule"/>
    <property type="evidence" value="ECO:0007669"/>
    <property type="project" value="UniProtKB-KW"/>
</dbReference>
<dbReference type="InterPro" id="IPR001752">
    <property type="entry name" value="Kinesin_motor_dom"/>
</dbReference>